<dbReference type="Proteomes" id="UP000807825">
    <property type="component" value="Unassembled WGS sequence"/>
</dbReference>
<name>A0A9D6Z7B0_9BACT</name>
<evidence type="ECO:0000256" key="1">
    <source>
        <dbReference type="SAM" id="MobiDB-lite"/>
    </source>
</evidence>
<feature type="region of interest" description="Disordered" evidence="1">
    <location>
        <begin position="103"/>
        <end position="123"/>
    </location>
</feature>
<gene>
    <name evidence="2" type="ORF">HY912_15720</name>
</gene>
<proteinExistence type="predicted"/>
<reference evidence="2" key="1">
    <citation type="submission" date="2020-07" db="EMBL/GenBank/DDBJ databases">
        <title>Huge and variable diversity of episymbiotic CPR bacteria and DPANN archaea in groundwater ecosystems.</title>
        <authorList>
            <person name="He C.Y."/>
            <person name="Keren R."/>
            <person name="Whittaker M."/>
            <person name="Farag I.F."/>
            <person name="Doudna J."/>
            <person name="Cate J.H.D."/>
            <person name="Banfield J.F."/>
        </authorList>
    </citation>
    <scope>NUCLEOTIDE SEQUENCE</scope>
    <source>
        <strain evidence="2">NC_groundwater_1664_Pr3_B-0.1um_52_9</strain>
    </source>
</reference>
<evidence type="ECO:0000313" key="3">
    <source>
        <dbReference type="Proteomes" id="UP000807825"/>
    </source>
</evidence>
<dbReference type="Gene3D" id="1.10.575.10">
    <property type="entry name" value="P1 Nuclease"/>
    <property type="match status" value="1"/>
</dbReference>
<accession>A0A9D6Z7B0</accession>
<protein>
    <submittedName>
        <fullName evidence="2">Uncharacterized protein</fullName>
    </submittedName>
</protein>
<dbReference type="SUPFAM" id="SSF48537">
    <property type="entry name" value="Phospholipase C/P1 nuclease"/>
    <property type="match status" value="1"/>
</dbReference>
<comment type="caution">
    <text evidence="2">The sequence shown here is derived from an EMBL/GenBank/DDBJ whole genome shotgun (WGS) entry which is preliminary data.</text>
</comment>
<dbReference type="GO" id="GO:0016788">
    <property type="term" value="F:hydrolase activity, acting on ester bonds"/>
    <property type="evidence" value="ECO:0007669"/>
    <property type="project" value="InterPro"/>
</dbReference>
<evidence type="ECO:0000313" key="2">
    <source>
        <dbReference type="EMBL" id="MBI5250936.1"/>
    </source>
</evidence>
<dbReference type="AlphaFoldDB" id="A0A9D6Z7B0"/>
<dbReference type="EMBL" id="JACRDE010000409">
    <property type="protein sequence ID" value="MBI5250936.1"/>
    <property type="molecule type" value="Genomic_DNA"/>
</dbReference>
<organism evidence="2 3">
    <name type="scientific">Desulfomonile tiedjei</name>
    <dbReference type="NCBI Taxonomy" id="2358"/>
    <lineage>
        <taxon>Bacteria</taxon>
        <taxon>Pseudomonadati</taxon>
        <taxon>Thermodesulfobacteriota</taxon>
        <taxon>Desulfomonilia</taxon>
        <taxon>Desulfomonilales</taxon>
        <taxon>Desulfomonilaceae</taxon>
        <taxon>Desulfomonile</taxon>
    </lineage>
</organism>
<sequence>MSGANTPRSWNTHALLTRAALRSVFEPRLEETVEVVGIEEFLLRANRDFLEIIEEYNRRIGLHAGMPFKTSSSESHMATSDQFLTALKLNPSIAFNYVRALSPDEIPPETPHDPSRNGPPGGMYVPLPEGEATTGSEVLITFSDEPDWGMDQDLYPIREYGYGQAPFGQETGKTSQAPFHMTFLHENPIVTTIIPDIRKSFMEERIRVFFALARTAFAHGVNYWGWRFTAWAMHYLQDLTQPYHAKPYPPALAPVWRRLAMSRDLRGFIAKLGNYLKNHHLLFEAAVHFIINEVAKKPQDHPFLRALEGSGKTGQKLLVKVMHDSSRFPARIATTVDREMTNVMNVPRIEDIDYSLEDDSAYRIAPEIVKAAQKRPEQLDRFIHIVSDCLLETGNVTRYAIQIATCSNSKGEKFL</sequence>
<dbReference type="InterPro" id="IPR008947">
    <property type="entry name" value="PLipase_C/P1_nuclease_dom_sf"/>
</dbReference>